<protein>
    <submittedName>
        <fullName evidence="1">Uncharacterized protein</fullName>
    </submittedName>
</protein>
<dbReference type="AlphaFoldDB" id="A0A1M5CSM8"/>
<proteinExistence type="predicted"/>
<reference evidence="1 2" key="1">
    <citation type="submission" date="2016-11" db="EMBL/GenBank/DDBJ databases">
        <authorList>
            <person name="Jaros S."/>
            <person name="Januszkiewicz K."/>
            <person name="Wedrychowicz H."/>
        </authorList>
    </citation>
    <scope>NUCLEOTIDE SEQUENCE [LARGE SCALE GENOMIC DNA]</scope>
    <source>
        <strain evidence="1 2">DSM 26883</strain>
    </source>
</reference>
<dbReference type="Proteomes" id="UP000184436">
    <property type="component" value="Unassembled WGS sequence"/>
</dbReference>
<keyword evidence="2" id="KW-1185">Reference proteome</keyword>
<organism evidence="1 2">
    <name type="scientific">Bacteroides faecichinchillae</name>
    <dbReference type="NCBI Taxonomy" id="871325"/>
    <lineage>
        <taxon>Bacteria</taxon>
        <taxon>Pseudomonadati</taxon>
        <taxon>Bacteroidota</taxon>
        <taxon>Bacteroidia</taxon>
        <taxon>Bacteroidales</taxon>
        <taxon>Bacteroidaceae</taxon>
        <taxon>Bacteroides</taxon>
    </lineage>
</organism>
<dbReference type="STRING" id="871325.SAMN05444349_12571"/>
<evidence type="ECO:0000313" key="1">
    <source>
        <dbReference type="EMBL" id="SHF57729.1"/>
    </source>
</evidence>
<gene>
    <name evidence="1" type="ORF">SAMN05444349_12571</name>
</gene>
<evidence type="ECO:0000313" key="2">
    <source>
        <dbReference type="Proteomes" id="UP000184436"/>
    </source>
</evidence>
<dbReference type="EMBL" id="FQVD01000025">
    <property type="protein sequence ID" value="SHF57729.1"/>
    <property type="molecule type" value="Genomic_DNA"/>
</dbReference>
<sequence>MSYFKSGKKCIRYSLMTEYCIWGDIYWYNSVSYMYSNI</sequence>
<accession>A0A1M5CSM8</accession>
<name>A0A1M5CSM8_9BACE</name>